<accession>A0A4R5B2Z2</accession>
<dbReference type="RefSeq" id="WP_131908309.1">
    <property type="nucleotide sequence ID" value="NZ_SMFM01000001.1"/>
</dbReference>
<dbReference type="OrthoDB" id="9780929at2"/>
<dbReference type="Gene3D" id="3.10.450.620">
    <property type="entry name" value="JHP933, nucleotidyltransferase-like core domain"/>
    <property type="match status" value="1"/>
</dbReference>
<dbReference type="InterPro" id="IPR014942">
    <property type="entry name" value="AbiEii"/>
</dbReference>
<protein>
    <submittedName>
        <fullName evidence="1">Nucleotidyl transferase AbiEii/AbiGii toxin family protein</fullName>
    </submittedName>
</protein>
<name>A0A4R5B2Z2_9FLAO</name>
<evidence type="ECO:0000313" key="1">
    <source>
        <dbReference type="EMBL" id="TDD78556.1"/>
    </source>
</evidence>
<proteinExistence type="predicted"/>
<evidence type="ECO:0000313" key="2">
    <source>
        <dbReference type="Proteomes" id="UP000295278"/>
    </source>
</evidence>
<keyword evidence="1" id="KW-0808">Transferase</keyword>
<comment type="caution">
    <text evidence="1">The sequence shown here is derived from an EMBL/GenBank/DDBJ whole genome shotgun (WGS) entry which is preliminary data.</text>
</comment>
<dbReference type="Proteomes" id="UP000295278">
    <property type="component" value="Unassembled WGS sequence"/>
</dbReference>
<dbReference type="Pfam" id="PF08843">
    <property type="entry name" value="AbiEii"/>
    <property type="match status" value="1"/>
</dbReference>
<sequence>MDKWFAIPDSTKRNAYIQISERTGMAAFAVEKDWWVVQTLAIIFEMEVAKHLVFKGGTSLSKAWKLIDRFSEDIDLAIDRKFLKFEGELSKKQRTALRKAASTYIEETFFIEIQAKFQEKGLFGITFELVETKDSDQDPRIIEIYYPNVIETPGYIQPRILVEIGCRSLKEPFSAQTFASLIDEGYPDSDFVQAPITVPTVNPERTFLEKIFLLHEEFHKPPEKIRVDRLSRHLYDVFQLAKTDFAITALNDAALYGTIVNHRYKFTRVGGVDYNGHQPQTINPIPIPEVMEAWKADYKTMLEQMIYEENAPSFEEMIGELTNLKNKINALDWTFETEFPL</sequence>
<dbReference type="AlphaFoldDB" id="A0A4R5B2Z2"/>
<dbReference type="EMBL" id="SMFM01000001">
    <property type="protein sequence ID" value="TDD78556.1"/>
    <property type="molecule type" value="Genomic_DNA"/>
</dbReference>
<dbReference type="GO" id="GO:0016740">
    <property type="term" value="F:transferase activity"/>
    <property type="evidence" value="ECO:0007669"/>
    <property type="project" value="UniProtKB-KW"/>
</dbReference>
<gene>
    <name evidence="1" type="ORF">E0F89_02670</name>
</gene>
<organism evidence="1 2">
    <name type="scientific">Flavobacterium caseinilyticum</name>
    <dbReference type="NCBI Taxonomy" id="2541732"/>
    <lineage>
        <taxon>Bacteria</taxon>
        <taxon>Pseudomonadati</taxon>
        <taxon>Bacteroidota</taxon>
        <taxon>Flavobacteriia</taxon>
        <taxon>Flavobacteriales</taxon>
        <taxon>Flavobacteriaceae</taxon>
        <taxon>Flavobacterium</taxon>
    </lineage>
</organism>
<reference evidence="1 2" key="1">
    <citation type="submission" date="2019-03" db="EMBL/GenBank/DDBJ databases">
        <title>Flavobacterium AT-3-2 sp. nov., isolated from arctic soil.</title>
        <authorList>
            <person name="Chaudhary D.K."/>
        </authorList>
    </citation>
    <scope>NUCLEOTIDE SEQUENCE [LARGE SCALE GENOMIC DNA]</scope>
    <source>
        <strain evidence="1 2">AT-3-2</strain>
    </source>
</reference>
<keyword evidence="2" id="KW-1185">Reference proteome</keyword>